<dbReference type="AlphaFoldDB" id="A0A5B7HS39"/>
<keyword evidence="3" id="KW-1185">Reference proteome</keyword>
<reference evidence="2 3" key="1">
    <citation type="submission" date="2019-05" db="EMBL/GenBank/DDBJ databases">
        <title>Another draft genome of Portunus trituberculatus and its Hox gene families provides insights of decapod evolution.</title>
        <authorList>
            <person name="Jeong J.-H."/>
            <person name="Song I."/>
            <person name="Kim S."/>
            <person name="Choi T."/>
            <person name="Kim D."/>
            <person name="Ryu S."/>
            <person name="Kim W."/>
        </authorList>
    </citation>
    <scope>NUCLEOTIDE SEQUENCE [LARGE SCALE GENOMIC DNA]</scope>
    <source>
        <tissue evidence="2">Muscle</tissue>
    </source>
</reference>
<proteinExistence type="predicted"/>
<sequence>MRGTWYSHRFFPFFFLVPFFSLPSTGCLARLMVLPAVHLTRISRPRPLTHQQRETRKVDSGIRGEGHGGMG</sequence>
<gene>
    <name evidence="2" type="ORF">E2C01_065567</name>
</gene>
<comment type="caution">
    <text evidence="2">The sequence shown here is derived from an EMBL/GenBank/DDBJ whole genome shotgun (WGS) entry which is preliminary data.</text>
</comment>
<dbReference type="Proteomes" id="UP000324222">
    <property type="component" value="Unassembled WGS sequence"/>
</dbReference>
<feature type="region of interest" description="Disordered" evidence="1">
    <location>
        <begin position="45"/>
        <end position="71"/>
    </location>
</feature>
<evidence type="ECO:0000313" key="3">
    <source>
        <dbReference type="Proteomes" id="UP000324222"/>
    </source>
</evidence>
<feature type="compositionally biased region" description="Basic and acidic residues" evidence="1">
    <location>
        <begin position="51"/>
        <end position="71"/>
    </location>
</feature>
<accession>A0A5B7HS39</accession>
<dbReference type="EMBL" id="VSRR010032646">
    <property type="protein sequence ID" value="MPC71294.1"/>
    <property type="molecule type" value="Genomic_DNA"/>
</dbReference>
<name>A0A5B7HS39_PORTR</name>
<protein>
    <submittedName>
        <fullName evidence="2">Uncharacterized protein</fullName>
    </submittedName>
</protein>
<organism evidence="2 3">
    <name type="scientific">Portunus trituberculatus</name>
    <name type="common">Swimming crab</name>
    <name type="synonym">Neptunus trituberculatus</name>
    <dbReference type="NCBI Taxonomy" id="210409"/>
    <lineage>
        <taxon>Eukaryota</taxon>
        <taxon>Metazoa</taxon>
        <taxon>Ecdysozoa</taxon>
        <taxon>Arthropoda</taxon>
        <taxon>Crustacea</taxon>
        <taxon>Multicrustacea</taxon>
        <taxon>Malacostraca</taxon>
        <taxon>Eumalacostraca</taxon>
        <taxon>Eucarida</taxon>
        <taxon>Decapoda</taxon>
        <taxon>Pleocyemata</taxon>
        <taxon>Brachyura</taxon>
        <taxon>Eubrachyura</taxon>
        <taxon>Portunoidea</taxon>
        <taxon>Portunidae</taxon>
        <taxon>Portuninae</taxon>
        <taxon>Portunus</taxon>
    </lineage>
</organism>
<evidence type="ECO:0000313" key="2">
    <source>
        <dbReference type="EMBL" id="MPC71294.1"/>
    </source>
</evidence>
<evidence type="ECO:0000256" key="1">
    <source>
        <dbReference type="SAM" id="MobiDB-lite"/>
    </source>
</evidence>